<reference evidence="3" key="1">
    <citation type="submission" date="2020-05" db="UniProtKB">
        <authorList>
            <consortium name="EnsemblMetazoa"/>
        </authorList>
    </citation>
    <scope>IDENTIFICATION</scope>
    <source>
        <strain evidence="3">FUMOZ</strain>
    </source>
</reference>
<dbReference type="VEuPathDB" id="VectorBase:AFUN003161"/>
<dbReference type="PROSITE" id="PS51339">
    <property type="entry name" value="PPASE_MYOTUBULARIN"/>
    <property type="match status" value="1"/>
</dbReference>
<dbReference type="EnsemblMetazoa" id="AFUN003161-RA">
    <property type="protein sequence ID" value="AFUN003161-PA"/>
    <property type="gene ID" value="AFUN003161"/>
</dbReference>
<dbReference type="SUPFAM" id="SSF50729">
    <property type="entry name" value="PH domain-like"/>
    <property type="match status" value="1"/>
</dbReference>
<dbReference type="OrthoDB" id="271628at2759"/>
<dbReference type="InterPro" id="IPR010569">
    <property type="entry name" value="Myotubularin-like_Pase_dom"/>
</dbReference>
<proteinExistence type="inferred from homology"/>
<dbReference type="KEGG" id="afun:125761868"/>
<dbReference type="Pfam" id="PF06602">
    <property type="entry name" value="Myotub-related"/>
    <property type="match status" value="1"/>
</dbReference>
<dbReference type="VEuPathDB" id="VectorBase:AFUN2_007768"/>
<dbReference type="PANTHER" id="PTHR10807:SF110">
    <property type="entry name" value="FI17948P1"/>
    <property type="match status" value="1"/>
</dbReference>
<dbReference type="CDD" id="cd14537">
    <property type="entry name" value="PTP-MTMR10-like"/>
    <property type="match status" value="1"/>
</dbReference>
<dbReference type="Gene3D" id="2.30.29.30">
    <property type="entry name" value="Pleckstrin-homology domain (PH domain)/Phosphotyrosine-binding domain (PTB)"/>
    <property type="match status" value="1"/>
</dbReference>
<accession>A0A182RAE7</accession>
<protein>
    <submittedName>
        <fullName evidence="3">Myotubularin phosphatase domain-containing protein</fullName>
    </submittedName>
</protein>
<dbReference type="Pfam" id="PF12578">
    <property type="entry name" value="3-PAP"/>
    <property type="match status" value="1"/>
</dbReference>
<dbReference type="STRING" id="62324.A0A182RAE7"/>
<dbReference type="InterPro" id="IPR030564">
    <property type="entry name" value="Myotubularin"/>
</dbReference>
<dbReference type="RefSeq" id="XP_049279380.1">
    <property type="nucleotide sequence ID" value="XM_049423423.1"/>
</dbReference>
<comment type="similarity">
    <text evidence="1">Belongs to the protein-tyrosine phosphatase family. Non-receptor class myotubularin subfamily.</text>
</comment>
<evidence type="ECO:0000259" key="2">
    <source>
        <dbReference type="PROSITE" id="PS51339"/>
    </source>
</evidence>
<dbReference type="InterPro" id="IPR022587">
    <property type="entry name" value="MTMR12-like_C"/>
</dbReference>
<dbReference type="InterPro" id="IPR011993">
    <property type="entry name" value="PH-like_dom_sf"/>
</dbReference>
<dbReference type="GO" id="GO:0016020">
    <property type="term" value="C:membrane"/>
    <property type="evidence" value="ECO:0007669"/>
    <property type="project" value="TreeGrafter"/>
</dbReference>
<feature type="domain" description="Myotubularin phosphatase" evidence="2">
    <location>
        <begin position="196"/>
        <end position="600"/>
    </location>
</feature>
<dbReference type="AlphaFoldDB" id="A0A182RAE7"/>
<dbReference type="InterPro" id="IPR029021">
    <property type="entry name" value="Prot-tyrosine_phosphatase-like"/>
</dbReference>
<dbReference type="SUPFAM" id="SSF52799">
    <property type="entry name" value="(Phosphotyrosine protein) phosphatases II"/>
    <property type="match status" value="1"/>
</dbReference>
<dbReference type="PANTHER" id="PTHR10807">
    <property type="entry name" value="MYOTUBULARIN-RELATED"/>
    <property type="match status" value="1"/>
</dbReference>
<sequence length="715" mass="82664">MPTMSEGRNKTKQNFTSYVNQVPEENFVTDDYKPKLLSGELEAARANNVCMYIASYLKDGKVHGEKTGILLITNFRLSFVSLDMEDDQFSFQSNRFLGSSDVSLSNIDRIYQYVDKKKRIISPQFKNSNKIDKIRIVCKNFKTFTFGFQLSEVGKGKYIADALLKFAFPARHNLLFLYRYKEKYHRSSMCENVKMYDKKTDWFQELERCNATAGWRVYSKDCRVSNSSLPMHFVVPKHLSDIDYDNISKSFRNNRSAIWVWGLKDAALVRLAELNPDITNTTVENILLEHVRRCDPQKRQPRLLELYKILPSIQDVNLSYIKLLDLCTPDSDQQFMAQDERFYTLLEKSYWLFYVSLCLKHSDIAAKLLREGQTVVLQEINGRDMSCVISSLVQLLLDSSYRTIQGFQNLIQKEWVILGHPFSDRLGHVSTVKETERSPLFLLFLDCTWQLLQQFPEHFEFSDVFLTTLWDSLFLPIFDTFQFNSETERYQALNAEHVVLRPVWDWEKQFDNKDLALFTNPLYQAKFRHAVLAEQSNSNSSSSPQTPIASSLFSATRRPDESNGHAVVNGAGNLQLLKHDEQFLEPQCCLREIELWQQCYFRWMPHIEIKYGGIAACDLLNRLLLSNIYKLRQDLGQSVTPDASNEQVDDLEQILSTMIIQTRDPDVASDASLAISSFFPFSSIVPTAQCSELLLASNDINFLHVSMYETSSLND</sequence>
<dbReference type="GO" id="GO:0005737">
    <property type="term" value="C:cytoplasm"/>
    <property type="evidence" value="ECO:0007669"/>
    <property type="project" value="TreeGrafter"/>
</dbReference>
<evidence type="ECO:0000256" key="1">
    <source>
        <dbReference type="ARBA" id="ARBA00007471"/>
    </source>
</evidence>
<organism evidence="3">
    <name type="scientific">Anopheles funestus</name>
    <name type="common">African malaria mosquito</name>
    <dbReference type="NCBI Taxonomy" id="62324"/>
    <lineage>
        <taxon>Eukaryota</taxon>
        <taxon>Metazoa</taxon>
        <taxon>Ecdysozoa</taxon>
        <taxon>Arthropoda</taxon>
        <taxon>Hexapoda</taxon>
        <taxon>Insecta</taxon>
        <taxon>Pterygota</taxon>
        <taxon>Neoptera</taxon>
        <taxon>Endopterygota</taxon>
        <taxon>Diptera</taxon>
        <taxon>Nematocera</taxon>
        <taxon>Culicoidea</taxon>
        <taxon>Culicidae</taxon>
        <taxon>Anophelinae</taxon>
        <taxon>Anopheles</taxon>
    </lineage>
</organism>
<dbReference type="GO" id="GO:0046856">
    <property type="term" value="P:phosphatidylinositol dephosphorylation"/>
    <property type="evidence" value="ECO:0007669"/>
    <property type="project" value="TreeGrafter"/>
</dbReference>
<name>A0A182RAE7_ANOFN</name>
<evidence type="ECO:0000313" key="3">
    <source>
        <dbReference type="EnsemblMetazoa" id="AFUN003161-PA"/>
    </source>
</evidence>
<dbReference type="GeneID" id="125761868"/>